<dbReference type="InterPro" id="IPR002589">
    <property type="entry name" value="Macro_dom"/>
</dbReference>
<dbReference type="Pfam" id="PF01661">
    <property type="entry name" value="Macro"/>
    <property type="match status" value="1"/>
</dbReference>
<organism evidence="5 6">
    <name type="scientific">Nosocomiicoccus ampullae</name>
    <dbReference type="NCBI Taxonomy" id="489910"/>
    <lineage>
        <taxon>Bacteria</taxon>
        <taxon>Bacillati</taxon>
        <taxon>Bacillota</taxon>
        <taxon>Bacilli</taxon>
        <taxon>Bacillales</taxon>
        <taxon>Staphylococcaceae</taxon>
        <taxon>Nosocomiicoccus</taxon>
    </lineage>
</organism>
<protein>
    <recommendedName>
        <fullName evidence="1">Protein-ADP-ribose hydrolase</fullName>
    </recommendedName>
</protein>
<dbReference type="Proteomes" id="UP000579136">
    <property type="component" value="Unassembled WGS sequence"/>
</dbReference>
<accession>A0A9Q2CZX6</accession>
<dbReference type="Gene3D" id="3.40.220.10">
    <property type="entry name" value="Leucine Aminopeptidase, subunit E, domain 1"/>
    <property type="match status" value="1"/>
</dbReference>
<evidence type="ECO:0000259" key="4">
    <source>
        <dbReference type="PROSITE" id="PS51154"/>
    </source>
</evidence>
<dbReference type="RefSeq" id="WP_183673858.1">
    <property type="nucleotide sequence ID" value="NZ_CBCRYX010000007.1"/>
</dbReference>
<keyword evidence="6" id="KW-1185">Reference proteome</keyword>
<proteinExistence type="inferred from homology"/>
<sequence length="256" mass="29132">MNLKENTKDLITYLQNEAHITNTLPTNIDHAFNMYRDLVNVRNPKLLPEKYLNIQDEFLKEYNHDIVNFNDLSPIKNNSQLYLFQGDITTLKIDGIVNAANSDLLGCFIKGHHCIDNIIHTKAGVQLRYECSKIMEVQGRKEAVGRAKITDAYNLPSKYVIHTVGPYVKSKQASNMQKDLLKKCYTSVLKLADENNLKSIAFCSISTGVFGFPKKEAATIATNAVKEYLEDTHSTINVVFNVFSDEDYEIYNRILN</sequence>
<dbReference type="SUPFAM" id="SSF52949">
    <property type="entry name" value="Macro domain-like"/>
    <property type="match status" value="1"/>
</dbReference>
<evidence type="ECO:0000256" key="2">
    <source>
        <dbReference type="ARBA" id="ARBA00048482"/>
    </source>
</evidence>
<name>A0A9Q2CZX6_9STAP</name>
<dbReference type="InterPro" id="IPR043472">
    <property type="entry name" value="Macro_dom-like"/>
</dbReference>
<dbReference type="PROSITE" id="PS51154">
    <property type="entry name" value="MACRO"/>
    <property type="match status" value="1"/>
</dbReference>
<dbReference type="AlphaFoldDB" id="A0A9Q2CZX6"/>
<dbReference type="SMART" id="SM00506">
    <property type="entry name" value="A1pp"/>
    <property type="match status" value="1"/>
</dbReference>
<feature type="domain" description="Macro" evidence="4">
    <location>
        <begin position="68"/>
        <end position="256"/>
    </location>
</feature>
<dbReference type="PANTHER" id="PTHR11106:SF27">
    <property type="entry name" value="MACRO DOMAIN-CONTAINING PROTEIN"/>
    <property type="match status" value="1"/>
</dbReference>
<evidence type="ECO:0000256" key="3">
    <source>
        <dbReference type="ARBA" id="ARBA00093459"/>
    </source>
</evidence>
<evidence type="ECO:0000313" key="6">
    <source>
        <dbReference type="Proteomes" id="UP000579136"/>
    </source>
</evidence>
<reference evidence="5 6" key="1">
    <citation type="submission" date="2020-08" db="EMBL/GenBank/DDBJ databases">
        <title>Genomic Encyclopedia of Type Strains, Phase IV (KMG-IV): sequencing the most valuable type-strain genomes for metagenomic binning, comparative biology and taxonomic classification.</title>
        <authorList>
            <person name="Goeker M."/>
        </authorList>
    </citation>
    <scope>NUCLEOTIDE SEQUENCE [LARGE SCALE GENOMIC DNA]</scope>
    <source>
        <strain evidence="5 6">DSM 19163</strain>
    </source>
</reference>
<dbReference type="CDD" id="cd02908">
    <property type="entry name" value="Macro_OAADPr_deacetylase"/>
    <property type="match status" value="1"/>
</dbReference>
<gene>
    <name evidence="5" type="ORF">HNQ45_000909</name>
</gene>
<dbReference type="NCBIfam" id="NF003163">
    <property type="entry name" value="PRK04143.1"/>
    <property type="match status" value="1"/>
</dbReference>
<evidence type="ECO:0000313" key="5">
    <source>
        <dbReference type="EMBL" id="MBB5176025.1"/>
    </source>
</evidence>
<dbReference type="PANTHER" id="PTHR11106">
    <property type="entry name" value="GANGLIOSIDE INDUCED DIFFERENTIATION ASSOCIATED PROTEIN 2-RELATED"/>
    <property type="match status" value="1"/>
</dbReference>
<evidence type="ECO:0000256" key="1">
    <source>
        <dbReference type="ARBA" id="ARBA00018852"/>
    </source>
</evidence>
<comment type="caution">
    <text evidence="5">The sequence shown here is derived from an EMBL/GenBank/DDBJ whole genome shotgun (WGS) entry which is preliminary data.</text>
</comment>
<dbReference type="EMBL" id="JACHHF010000004">
    <property type="protein sequence ID" value="MBB5176025.1"/>
    <property type="molecule type" value="Genomic_DNA"/>
</dbReference>
<comment type="catalytic activity">
    <reaction evidence="2">
        <text>4-O-(ADP-D-ribosyl)-L-aspartyl-[protein] + H2O = L-aspartyl-[protein] + ADP-D-ribose + H(+)</text>
        <dbReference type="Rhea" id="RHEA:54428"/>
        <dbReference type="Rhea" id="RHEA-COMP:9867"/>
        <dbReference type="Rhea" id="RHEA-COMP:13832"/>
        <dbReference type="ChEBI" id="CHEBI:15377"/>
        <dbReference type="ChEBI" id="CHEBI:15378"/>
        <dbReference type="ChEBI" id="CHEBI:29961"/>
        <dbReference type="ChEBI" id="CHEBI:57967"/>
        <dbReference type="ChEBI" id="CHEBI:138102"/>
    </reaction>
    <physiologicalReaction direction="left-to-right" evidence="2">
        <dbReference type="Rhea" id="RHEA:54429"/>
    </physiologicalReaction>
</comment>
<comment type="similarity">
    <text evidence="3">Belongs to the MacroD-type family. Zn-Macro subfamily.</text>
</comment>